<evidence type="ECO:0000256" key="1">
    <source>
        <dbReference type="ARBA" id="ARBA00004123"/>
    </source>
</evidence>
<reference evidence="9 10" key="1">
    <citation type="submission" date="2024-05" db="EMBL/GenBank/DDBJ databases">
        <authorList>
            <person name="Wallberg A."/>
        </authorList>
    </citation>
    <scope>NUCLEOTIDE SEQUENCE [LARGE SCALE GENOMIC DNA]</scope>
</reference>
<dbReference type="SUPFAM" id="SSF57667">
    <property type="entry name" value="beta-beta-alpha zinc fingers"/>
    <property type="match status" value="1"/>
</dbReference>
<evidence type="ECO:0000256" key="2">
    <source>
        <dbReference type="ARBA" id="ARBA00022723"/>
    </source>
</evidence>
<keyword evidence="5" id="KW-0862">Zinc</keyword>
<accession>A0AAV2RKG4</accession>
<feature type="non-terminal residue" evidence="9">
    <location>
        <position position="1"/>
    </location>
</feature>
<proteinExistence type="predicted"/>
<dbReference type="PROSITE" id="PS50157">
    <property type="entry name" value="ZINC_FINGER_C2H2_2"/>
    <property type="match status" value="1"/>
</dbReference>
<keyword evidence="10" id="KW-1185">Reference proteome</keyword>
<keyword evidence="6" id="KW-0539">Nucleus</keyword>
<dbReference type="EMBL" id="CAXKWB010024699">
    <property type="protein sequence ID" value="CAL4126527.1"/>
    <property type="molecule type" value="Genomic_DNA"/>
</dbReference>
<feature type="domain" description="C2H2-type" evidence="8">
    <location>
        <begin position="8"/>
        <end position="35"/>
    </location>
</feature>
<dbReference type="AlphaFoldDB" id="A0AAV2RKG4"/>
<evidence type="ECO:0000259" key="8">
    <source>
        <dbReference type="PROSITE" id="PS50157"/>
    </source>
</evidence>
<comment type="subcellular location">
    <subcellularLocation>
        <location evidence="1">Nucleus</location>
    </subcellularLocation>
</comment>
<dbReference type="GO" id="GO:0000981">
    <property type="term" value="F:DNA-binding transcription factor activity, RNA polymerase II-specific"/>
    <property type="evidence" value="ECO:0007669"/>
    <property type="project" value="TreeGrafter"/>
</dbReference>
<dbReference type="Gene3D" id="3.30.160.60">
    <property type="entry name" value="Classic Zinc Finger"/>
    <property type="match status" value="1"/>
</dbReference>
<dbReference type="GO" id="GO:0008270">
    <property type="term" value="F:zinc ion binding"/>
    <property type="evidence" value="ECO:0007669"/>
    <property type="project" value="UniProtKB-KW"/>
</dbReference>
<keyword evidence="4 7" id="KW-0863">Zinc-finger</keyword>
<dbReference type="Proteomes" id="UP001497623">
    <property type="component" value="Unassembled WGS sequence"/>
</dbReference>
<dbReference type="PANTHER" id="PTHR24394:SF29">
    <property type="entry name" value="MYONEURIN"/>
    <property type="match status" value="1"/>
</dbReference>
<comment type="caution">
    <text evidence="9">The sequence shown here is derived from an EMBL/GenBank/DDBJ whole genome shotgun (WGS) entry which is preliminary data.</text>
</comment>
<evidence type="ECO:0000256" key="7">
    <source>
        <dbReference type="PROSITE-ProRule" id="PRU00042"/>
    </source>
</evidence>
<dbReference type="PANTHER" id="PTHR24394">
    <property type="entry name" value="ZINC FINGER PROTEIN"/>
    <property type="match status" value="1"/>
</dbReference>
<keyword evidence="3" id="KW-0677">Repeat</keyword>
<sequence>IHTGENPHQCSHCDKGFRNNGELTTHNRIRTGEKPSVTLLYNKNNLTKHIRTHTREKPHKLLLQQGSTLSVEMKCPSPFKISRSLALFYSENAHLRLALYS</sequence>
<protein>
    <recommendedName>
        <fullName evidence="8">C2H2-type domain-containing protein</fullName>
    </recommendedName>
</protein>
<dbReference type="GO" id="GO:0005634">
    <property type="term" value="C:nucleus"/>
    <property type="evidence" value="ECO:0007669"/>
    <property type="project" value="UniProtKB-SubCell"/>
</dbReference>
<dbReference type="FunFam" id="3.30.160.60:FF:000690">
    <property type="entry name" value="Zinc finger protein 354C"/>
    <property type="match status" value="1"/>
</dbReference>
<evidence type="ECO:0000256" key="6">
    <source>
        <dbReference type="ARBA" id="ARBA00023242"/>
    </source>
</evidence>
<keyword evidence="2" id="KW-0479">Metal-binding</keyword>
<organism evidence="9 10">
    <name type="scientific">Meganyctiphanes norvegica</name>
    <name type="common">Northern krill</name>
    <name type="synonym">Thysanopoda norvegica</name>
    <dbReference type="NCBI Taxonomy" id="48144"/>
    <lineage>
        <taxon>Eukaryota</taxon>
        <taxon>Metazoa</taxon>
        <taxon>Ecdysozoa</taxon>
        <taxon>Arthropoda</taxon>
        <taxon>Crustacea</taxon>
        <taxon>Multicrustacea</taxon>
        <taxon>Malacostraca</taxon>
        <taxon>Eumalacostraca</taxon>
        <taxon>Eucarida</taxon>
        <taxon>Euphausiacea</taxon>
        <taxon>Euphausiidae</taxon>
        <taxon>Meganyctiphanes</taxon>
    </lineage>
</organism>
<name>A0AAV2RKG4_MEGNR</name>
<dbReference type="InterPro" id="IPR036236">
    <property type="entry name" value="Znf_C2H2_sf"/>
</dbReference>
<dbReference type="InterPro" id="IPR013087">
    <property type="entry name" value="Znf_C2H2_type"/>
</dbReference>
<evidence type="ECO:0000313" key="9">
    <source>
        <dbReference type="EMBL" id="CAL4126527.1"/>
    </source>
</evidence>
<gene>
    <name evidence="9" type="ORF">MNOR_LOCUS25628</name>
</gene>
<evidence type="ECO:0000313" key="10">
    <source>
        <dbReference type="Proteomes" id="UP001497623"/>
    </source>
</evidence>
<evidence type="ECO:0000256" key="3">
    <source>
        <dbReference type="ARBA" id="ARBA00022737"/>
    </source>
</evidence>
<evidence type="ECO:0000256" key="5">
    <source>
        <dbReference type="ARBA" id="ARBA00022833"/>
    </source>
</evidence>
<dbReference type="Pfam" id="PF00096">
    <property type="entry name" value="zf-C2H2"/>
    <property type="match status" value="1"/>
</dbReference>
<evidence type="ECO:0000256" key="4">
    <source>
        <dbReference type="ARBA" id="ARBA00022771"/>
    </source>
</evidence>
<dbReference type="GO" id="GO:0003682">
    <property type="term" value="F:chromatin binding"/>
    <property type="evidence" value="ECO:0007669"/>
    <property type="project" value="UniProtKB-ARBA"/>
</dbReference>